<evidence type="ECO:0000313" key="2">
    <source>
        <dbReference type="EMBL" id="MBE7701278.1"/>
    </source>
</evidence>
<evidence type="ECO:0000256" key="1">
    <source>
        <dbReference type="SAM" id="MobiDB-lite"/>
    </source>
</evidence>
<gene>
    <name evidence="2" type="ORF">H9623_13335</name>
</gene>
<protein>
    <submittedName>
        <fullName evidence="2">Uncharacterized protein</fullName>
    </submittedName>
</protein>
<organism evidence="2 3">
    <name type="scientific">Oerskovia douganii</name>
    <dbReference type="NCBI Taxonomy" id="2762210"/>
    <lineage>
        <taxon>Bacteria</taxon>
        <taxon>Bacillati</taxon>
        <taxon>Actinomycetota</taxon>
        <taxon>Actinomycetes</taxon>
        <taxon>Micrococcales</taxon>
        <taxon>Cellulomonadaceae</taxon>
        <taxon>Oerskovia</taxon>
    </lineage>
</organism>
<comment type="caution">
    <text evidence="2">The sequence shown here is derived from an EMBL/GenBank/DDBJ whole genome shotgun (WGS) entry which is preliminary data.</text>
</comment>
<sequence>MMFSRHKRQARDEAQAEAQAALTQSVDDLHGTVLRGQEARRVGERLRELQQRNHFAESIRSAYGRPA</sequence>
<name>A0A9D5UAR5_9CELL</name>
<dbReference type="InterPro" id="IPR056037">
    <property type="entry name" value="DUF7620"/>
</dbReference>
<dbReference type="RefSeq" id="WP_193720537.1">
    <property type="nucleotide sequence ID" value="NZ_JACSPN010000017.1"/>
</dbReference>
<dbReference type="Pfam" id="PF24596">
    <property type="entry name" value="DUF7620"/>
    <property type="match status" value="1"/>
</dbReference>
<reference evidence="2 3" key="1">
    <citation type="submission" date="2020-08" db="EMBL/GenBank/DDBJ databases">
        <title>A Genomic Blueprint of the Chicken Gut Microbiome.</title>
        <authorList>
            <person name="Gilroy R."/>
            <person name="Ravi A."/>
            <person name="Getino M."/>
            <person name="Pursley I."/>
            <person name="Horton D.L."/>
            <person name="Alikhan N.-F."/>
            <person name="Baker D."/>
            <person name="Gharbi K."/>
            <person name="Hall N."/>
            <person name="Watson M."/>
            <person name="Adriaenssens E.M."/>
            <person name="Foster-Nyarko E."/>
            <person name="Jarju S."/>
            <person name="Secka A."/>
            <person name="Antonio M."/>
            <person name="Oren A."/>
            <person name="Chaudhuri R."/>
            <person name="La Ragione R.M."/>
            <person name="Hildebrand F."/>
            <person name="Pallen M.J."/>
        </authorList>
    </citation>
    <scope>NUCLEOTIDE SEQUENCE [LARGE SCALE GENOMIC DNA]</scope>
    <source>
        <strain evidence="2 3">Sa1BUA8</strain>
    </source>
</reference>
<dbReference type="AlphaFoldDB" id="A0A9D5UAR5"/>
<dbReference type="Proteomes" id="UP000822993">
    <property type="component" value="Unassembled WGS sequence"/>
</dbReference>
<proteinExistence type="predicted"/>
<accession>A0A9D5UAR5</accession>
<dbReference type="EMBL" id="JACSPN010000017">
    <property type="protein sequence ID" value="MBE7701278.1"/>
    <property type="molecule type" value="Genomic_DNA"/>
</dbReference>
<keyword evidence="3" id="KW-1185">Reference proteome</keyword>
<feature type="region of interest" description="Disordered" evidence="1">
    <location>
        <begin position="1"/>
        <end position="21"/>
    </location>
</feature>
<evidence type="ECO:0000313" key="3">
    <source>
        <dbReference type="Proteomes" id="UP000822993"/>
    </source>
</evidence>